<gene>
    <name evidence="7" type="ORF">JW984_02015</name>
</gene>
<accession>A0A9D8PMF2</accession>
<evidence type="ECO:0000256" key="2">
    <source>
        <dbReference type="ARBA" id="ARBA00022692"/>
    </source>
</evidence>
<dbReference type="CDD" id="cd06261">
    <property type="entry name" value="TM_PBP2"/>
    <property type="match status" value="1"/>
</dbReference>
<dbReference type="GO" id="GO:0055085">
    <property type="term" value="P:transmembrane transport"/>
    <property type="evidence" value="ECO:0007669"/>
    <property type="project" value="InterPro"/>
</dbReference>
<dbReference type="InterPro" id="IPR049783">
    <property type="entry name" value="ABC_perm_TupB-like"/>
</dbReference>
<evidence type="ECO:0000256" key="1">
    <source>
        <dbReference type="ARBA" id="ARBA00004141"/>
    </source>
</evidence>
<evidence type="ECO:0000256" key="3">
    <source>
        <dbReference type="ARBA" id="ARBA00022989"/>
    </source>
</evidence>
<dbReference type="PANTHER" id="PTHR43632:SF1">
    <property type="entry name" value="PERMEASE COMPONENT OF TUNGSTATE ABC TRANSPORTER"/>
    <property type="match status" value="1"/>
</dbReference>
<reference evidence="7" key="1">
    <citation type="journal article" date="2021" name="Environ. Microbiol.">
        <title>Genomic characterization of three novel Desulfobacterota classes expand the metabolic and phylogenetic diversity of the phylum.</title>
        <authorList>
            <person name="Murphy C.L."/>
            <person name="Biggerstaff J."/>
            <person name="Eichhorn A."/>
            <person name="Ewing E."/>
            <person name="Shahan R."/>
            <person name="Soriano D."/>
            <person name="Stewart S."/>
            <person name="VanMol K."/>
            <person name="Walker R."/>
            <person name="Walters P."/>
            <person name="Elshahed M.S."/>
            <person name="Youssef N.H."/>
        </authorList>
    </citation>
    <scope>NUCLEOTIDE SEQUENCE</scope>
    <source>
        <strain evidence="7">Zod_Metabat.24</strain>
    </source>
</reference>
<evidence type="ECO:0000259" key="6">
    <source>
        <dbReference type="PROSITE" id="PS50928"/>
    </source>
</evidence>
<dbReference type="PANTHER" id="PTHR43632">
    <property type="entry name" value="PERMEASE COMPONENT OF TUNGSTATE ABC TRANSPORTER"/>
    <property type="match status" value="1"/>
</dbReference>
<protein>
    <submittedName>
        <fullName evidence="7">ABC transporter permease</fullName>
    </submittedName>
</protein>
<evidence type="ECO:0000256" key="5">
    <source>
        <dbReference type="RuleBase" id="RU363032"/>
    </source>
</evidence>
<feature type="domain" description="ABC transmembrane type-1" evidence="6">
    <location>
        <begin position="26"/>
        <end position="222"/>
    </location>
</feature>
<feature type="transmembrane region" description="Helical" evidence="5">
    <location>
        <begin position="201"/>
        <end position="223"/>
    </location>
</feature>
<feature type="transmembrane region" description="Helical" evidence="5">
    <location>
        <begin position="97"/>
        <end position="122"/>
    </location>
</feature>
<sequence length="231" mass="24669">MDYIVNGFKHALILIISFDREVFEIVGLSLYCSSIATLLSSICGVPTGYIIGTKSFRGKGALVTLFNTLMALPTVVVGLFCYSFLSHRGPLGFIHLLFTPWAIIIGEVILAYPIVAMISISVTQGIDPKIRETSLTLGASPFQSVRSVLFEGRIGYLAAVVAGFGRVVAEVGAAMMLGGNIKGLTRTIPTAIALETSKGEFAFGLALGIILLSLSFAVNIFLYRLRGRAGK</sequence>
<evidence type="ECO:0000313" key="8">
    <source>
        <dbReference type="Proteomes" id="UP000809273"/>
    </source>
</evidence>
<dbReference type="PROSITE" id="PS50928">
    <property type="entry name" value="ABC_TM1"/>
    <property type="match status" value="1"/>
</dbReference>
<dbReference type="AlphaFoldDB" id="A0A9D8PMF2"/>
<dbReference type="Gene3D" id="1.10.3720.10">
    <property type="entry name" value="MetI-like"/>
    <property type="match status" value="1"/>
</dbReference>
<dbReference type="InterPro" id="IPR000515">
    <property type="entry name" value="MetI-like"/>
</dbReference>
<reference evidence="7" key="2">
    <citation type="submission" date="2021-01" db="EMBL/GenBank/DDBJ databases">
        <authorList>
            <person name="Hahn C.R."/>
            <person name="Youssef N.H."/>
            <person name="Elshahed M."/>
        </authorList>
    </citation>
    <scope>NUCLEOTIDE SEQUENCE</scope>
    <source>
        <strain evidence="7">Zod_Metabat.24</strain>
    </source>
</reference>
<comment type="caution">
    <text evidence="7">The sequence shown here is derived from an EMBL/GenBank/DDBJ whole genome shotgun (WGS) entry which is preliminary data.</text>
</comment>
<keyword evidence="2 5" id="KW-0812">Transmembrane</keyword>
<dbReference type="Pfam" id="PF00528">
    <property type="entry name" value="BPD_transp_1"/>
    <property type="match status" value="1"/>
</dbReference>
<dbReference type="EMBL" id="JAFGIX010000009">
    <property type="protein sequence ID" value="MBN1571953.1"/>
    <property type="molecule type" value="Genomic_DNA"/>
</dbReference>
<feature type="transmembrane region" description="Helical" evidence="5">
    <location>
        <begin position="63"/>
        <end position="85"/>
    </location>
</feature>
<name>A0A9D8PMF2_9DELT</name>
<keyword evidence="5" id="KW-0813">Transport</keyword>
<evidence type="ECO:0000256" key="4">
    <source>
        <dbReference type="ARBA" id="ARBA00023136"/>
    </source>
</evidence>
<comment type="similarity">
    <text evidence="5">Belongs to the binding-protein-dependent transport system permease family.</text>
</comment>
<dbReference type="Proteomes" id="UP000809273">
    <property type="component" value="Unassembled WGS sequence"/>
</dbReference>
<proteinExistence type="inferred from homology"/>
<organism evidence="7 8">
    <name type="scientific">Candidatus Zymogenus saltonus</name>
    <dbReference type="NCBI Taxonomy" id="2844893"/>
    <lineage>
        <taxon>Bacteria</taxon>
        <taxon>Deltaproteobacteria</taxon>
        <taxon>Candidatus Zymogenia</taxon>
        <taxon>Candidatus Zymogeniales</taxon>
        <taxon>Candidatus Zymogenaceae</taxon>
        <taxon>Candidatus Zymogenus</taxon>
    </lineage>
</organism>
<feature type="transmembrane region" description="Helical" evidence="5">
    <location>
        <begin position="28"/>
        <end position="51"/>
    </location>
</feature>
<dbReference type="GO" id="GO:0005886">
    <property type="term" value="C:plasma membrane"/>
    <property type="evidence" value="ECO:0007669"/>
    <property type="project" value="UniProtKB-SubCell"/>
</dbReference>
<dbReference type="InterPro" id="IPR035906">
    <property type="entry name" value="MetI-like_sf"/>
</dbReference>
<dbReference type="NCBIfam" id="NF038017">
    <property type="entry name" value="ABC_perm1"/>
    <property type="match status" value="1"/>
</dbReference>
<evidence type="ECO:0000313" key="7">
    <source>
        <dbReference type="EMBL" id="MBN1571953.1"/>
    </source>
</evidence>
<keyword evidence="4 5" id="KW-0472">Membrane</keyword>
<feature type="transmembrane region" description="Helical" evidence="5">
    <location>
        <begin position="156"/>
        <end position="181"/>
    </location>
</feature>
<dbReference type="SUPFAM" id="SSF161098">
    <property type="entry name" value="MetI-like"/>
    <property type="match status" value="1"/>
</dbReference>
<keyword evidence="3 5" id="KW-1133">Transmembrane helix</keyword>
<comment type="subcellular location">
    <subcellularLocation>
        <location evidence="5">Cell membrane</location>
        <topology evidence="5">Multi-pass membrane protein</topology>
    </subcellularLocation>
    <subcellularLocation>
        <location evidence="1">Membrane</location>
        <topology evidence="1">Multi-pass membrane protein</topology>
    </subcellularLocation>
</comment>